<comment type="caution">
    <text evidence="3">The sequence shown here is derived from an EMBL/GenBank/DDBJ whole genome shotgun (WGS) entry which is preliminary data.</text>
</comment>
<dbReference type="Pfam" id="PF19701">
    <property type="entry name" value="DUF6199"/>
    <property type="match status" value="1"/>
</dbReference>
<keyword evidence="4" id="KW-1185">Reference proteome</keyword>
<dbReference type="AlphaFoldDB" id="A0A3N0EAA6"/>
<dbReference type="InterPro" id="IPR045679">
    <property type="entry name" value="DUF6199"/>
</dbReference>
<feature type="transmembrane region" description="Helical" evidence="1">
    <location>
        <begin position="6"/>
        <end position="29"/>
    </location>
</feature>
<dbReference type="OrthoDB" id="4301915at2"/>
<feature type="transmembrane region" description="Helical" evidence="1">
    <location>
        <begin position="61"/>
        <end position="79"/>
    </location>
</feature>
<dbReference type="RefSeq" id="WP_123201190.1">
    <property type="nucleotide sequence ID" value="NZ_RJMB01000009.1"/>
</dbReference>
<reference evidence="3 4" key="1">
    <citation type="submission" date="2018-11" db="EMBL/GenBank/DDBJ databases">
        <title>The genome draft of YIM 96095.</title>
        <authorList>
            <person name="Tang S.-K."/>
            <person name="Chunyu W.-X."/>
            <person name="Feng Y.-Z."/>
        </authorList>
    </citation>
    <scope>NUCLEOTIDE SEQUENCE [LARGE SCALE GENOMIC DNA]</scope>
    <source>
        <strain evidence="3 4">YIM 96095</strain>
    </source>
</reference>
<organism evidence="3 4">
    <name type="scientific">Halostreptopolyspora alba</name>
    <dbReference type="NCBI Taxonomy" id="2487137"/>
    <lineage>
        <taxon>Bacteria</taxon>
        <taxon>Bacillati</taxon>
        <taxon>Actinomycetota</taxon>
        <taxon>Actinomycetes</taxon>
        <taxon>Streptosporangiales</taxon>
        <taxon>Nocardiopsidaceae</taxon>
        <taxon>Halostreptopolyspora</taxon>
    </lineage>
</organism>
<keyword evidence="1" id="KW-1133">Transmembrane helix</keyword>
<name>A0A3N0EAA6_9ACTN</name>
<dbReference type="Proteomes" id="UP000269198">
    <property type="component" value="Unassembled WGS sequence"/>
</dbReference>
<protein>
    <recommendedName>
        <fullName evidence="2">DUF6199 domain-containing protein</fullName>
    </recommendedName>
</protein>
<evidence type="ECO:0000313" key="4">
    <source>
        <dbReference type="Proteomes" id="UP000269198"/>
    </source>
</evidence>
<evidence type="ECO:0000313" key="3">
    <source>
        <dbReference type="EMBL" id="RNL84750.1"/>
    </source>
</evidence>
<accession>A0A3N0EAA6</accession>
<keyword evidence="1" id="KW-0472">Membrane</keyword>
<evidence type="ECO:0000256" key="1">
    <source>
        <dbReference type="SAM" id="Phobius"/>
    </source>
</evidence>
<keyword evidence="1" id="KW-0812">Transmembrane</keyword>
<proteinExistence type="predicted"/>
<evidence type="ECO:0000259" key="2">
    <source>
        <dbReference type="Pfam" id="PF19701"/>
    </source>
</evidence>
<feature type="domain" description="DUF6199" evidence="2">
    <location>
        <begin position="17"/>
        <end position="73"/>
    </location>
</feature>
<dbReference type="EMBL" id="RJMB01000009">
    <property type="protein sequence ID" value="RNL84750.1"/>
    <property type="molecule type" value="Genomic_DNA"/>
</dbReference>
<gene>
    <name evidence="3" type="ORF">EFW17_10630</name>
</gene>
<sequence length="85" mass="9503">MSESLALPFYVLLTVLALGCAFFLAQAIYPRLSWVLTKWQYRNPDMVEPSAIVFQLRRVKAIVLFGVFLVALLLLFNVGDTLPGG</sequence>